<dbReference type="SMART" id="SM00823">
    <property type="entry name" value="PKS_PP"/>
    <property type="match status" value="2"/>
</dbReference>
<dbReference type="InterPro" id="IPR045851">
    <property type="entry name" value="AMP-bd_C_sf"/>
</dbReference>
<dbReference type="Proteomes" id="UP000254937">
    <property type="component" value="Unassembled WGS sequence"/>
</dbReference>
<feature type="domain" description="Carrier" evidence="6">
    <location>
        <begin position="755"/>
        <end position="833"/>
    </location>
</feature>
<gene>
    <name evidence="7" type="ORF">M752DRAFT_300980</name>
</gene>
<dbReference type="GO" id="GO:0044550">
    <property type="term" value="P:secondary metabolite biosynthetic process"/>
    <property type="evidence" value="ECO:0007669"/>
    <property type="project" value="TreeGrafter"/>
</dbReference>
<keyword evidence="2" id="KW-0597">Phosphoprotein</keyword>
<feature type="domain" description="Carrier" evidence="6">
    <location>
        <begin position="1423"/>
        <end position="1496"/>
    </location>
</feature>
<dbReference type="Pfam" id="PF00501">
    <property type="entry name" value="AMP-binding"/>
    <property type="match status" value="1"/>
</dbReference>
<dbReference type="EMBL" id="KZ851854">
    <property type="protein sequence ID" value="RDK41754.1"/>
    <property type="molecule type" value="Genomic_DNA"/>
</dbReference>
<dbReference type="Pfam" id="PF00550">
    <property type="entry name" value="PP-binding"/>
    <property type="match status" value="2"/>
</dbReference>
<dbReference type="CDD" id="cd05918">
    <property type="entry name" value="A_NRPS_SidN3_like"/>
    <property type="match status" value="1"/>
</dbReference>
<sequence>MTAENDDNGSRGSQPDSCFLHNLSTNSKSAGTTLSVSEYQSYQGDQSQFQDLKAVWSLLLSKYTNTSTVLFGAISDSGILEEWRAYVNEEAPMVQAVSLVKVRNWEYGETGSQDRFNTFLLEDIGLKAIGRLAQVKLCQKHVDLTIGIDYSKSRFRICIYSPESFLDQDQAELLMSSLIHTLKSLQSTLQLKSVDLLSDLHRWQIGRWNRASPTGSLGDTIHHCIERQCFRRPEAEAVCAWDGSLSYGELEILSSEICEVLYANDVLPGMIIPLVFEKSKWTVVAMLGVLKAGAAFVTIDPSFPQARVQAICYDVKAPFILCSATQKYPTSNLNREFITIPIKDSVTLSSQTKENYLSASDPNQPAYIAYTSGSTGTPKGIVISHGNFCTNMALSSPLQNLGDTSRVLQFASYAFDVSILETLTPLMLGGSVCIPSESQRVDNLQQAILDLRVNWIELVPSVARLLHFNAIPEVKTLVIGGETMRPSDISQWAGRLNLTQAYGPAECAVVSTIQSSLSQDSDPRNIGYSAAGSSWIVEPENHSKLVPIGAVGELVIGGPIVGKGYLNQPEQTAQSFISDVPWSKRPEAYYKTGDLARLNSDGSIVYMGRKDTQVKIRGQRVELGEIEHLAQEIWSDITPIAEVVRIGDHDPILVLFIGQMTPESNIILDSEELLMEFEAQSREKLRNLQSSLREILPRYMIPDVFVRIKRLPLMSSGKVDRKMLRNTMSRLSDKELQSLRNMTRSSHNRPSESPAEPSETLHGCIAQMFSIILGKPLNHVDVSANFFHLGGDSALAIALVNEARVRHCINITVASIFENPTVATLAQYIKTCPAKPESCQQILPFSLINGDVEHLRGLGASQCGIDPEAIEDIYPCTPLQERLLAWTVNKPGAFQADFVFKLPSSIDWEKLHNALRMAIRASPILRTRISLIPEFLRLSRGLQVVVREDIAWADATTNCQNKNIIMSTGTPLFHYTTAHEPSPTLKLTLHHALFDSYSYSQIVNAVETAYNGTPVVTSPFVPFIKYLLNLDELAARSFWANEFVDLAAIPFPANVPPGHIPRKVERYVHSFCLHRCNEHEITLSTVCRLAWALVVARYTRSLDVMFGVTVTGRNSSEIAGIVGPTITTFPLRISIHSDEKVHTELKRLQKHALDMMPYELFGIHRIRQCSSEAVSASQFQSLLIVQPTRTHFPKARSHSLLELMEVDTLEQQIDASFATQVLTIICEYAEDTMKLRGVFDPEVVHPDKVKGYLHQMSRLVNMILSSSSDTVGVLLQKATEYIDPEDLNEERRVLDEVERTAQKFLGQNTPLRAEWVIPIDTNTPKLALFVGFDGGSGVNPSCVFKLPDNDTRARLHQAMAQLQSTLSDAVMPSICLPVHVSHESIGFPSRADLQKEASKLPLEILESYMSPQEPSVVMEKFISNIQTRLRRIMGVVLHIDINDVGVHESFFALGGDSILAMQVVAQCRDENINITAHDIFDAKTIHRIALRASPGSKNMTAVIQDRPFLPNRYKDIASMEADLKQLNKLPRSAQVEDVYPCTDPHKGLLRKMNSSFLLSYTIWEVTANGALIDIERLLLAWGLVSKRHAALRTVLTEFDGIEYHVVLDNYPTEAKALPQLSSHDLAAALGESRIEIQQGQITPYRFTVYQSDAGQVLCKLEGSHAFLDASSVLIILHELSLAYRGLPFPTPAPPYRSWVTYLDSWKRNSQHLDYWRDKLSGLSQCLWQKHSMDRLCRDNCANSQLQCVVNPLVDTEILQRFCSRYEVTMTILLQLSWALVLQEYCQSNDVCFGTTISGRDAPVDGVQDMVGSIFNVLPRRFRLSAGSSFLETLEWSQKNTLEDKSHQFCSLVDLEDLLLPGNQNQPLFNTCFSVESALSNGTGKLSFRPIETHEETHNDILVVVTAQPDKTEVQLMYWSHLMKEEQAMEVTELLRKYLLTIVENPHLQISDRSTPHNSISSASS</sequence>
<evidence type="ECO:0000256" key="2">
    <source>
        <dbReference type="ARBA" id="ARBA00022553"/>
    </source>
</evidence>
<dbReference type="Pfam" id="PF00668">
    <property type="entry name" value="Condensation"/>
    <property type="match status" value="2"/>
</dbReference>
<dbReference type="InterPro" id="IPR010071">
    <property type="entry name" value="AA_adenyl_dom"/>
</dbReference>
<dbReference type="Gene3D" id="3.30.300.30">
    <property type="match status" value="1"/>
</dbReference>
<dbReference type="InterPro" id="IPR000873">
    <property type="entry name" value="AMP-dep_synth/lig_dom"/>
</dbReference>
<dbReference type="Gene3D" id="3.30.559.10">
    <property type="entry name" value="Chloramphenicol acetyltransferase-like domain"/>
    <property type="match status" value="2"/>
</dbReference>
<evidence type="ECO:0000313" key="8">
    <source>
        <dbReference type="Proteomes" id="UP000254937"/>
    </source>
</evidence>
<dbReference type="SUPFAM" id="SSF56801">
    <property type="entry name" value="Acetyl-CoA synthetase-like"/>
    <property type="match status" value="1"/>
</dbReference>
<keyword evidence="3" id="KW-0436">Ligase</keyword>
<name>A0A370PIP2_ASPPH</name>
<dbReference type="PANTHER" id="PTHR45527:SF3">
    <property type="entry name" value="SIDEROPHORE SYNTHETASE (EUROFUNG)"/>
    <property type="match status" value="1"/>
</dbReference>
<dbReference type="PROSITE" id="PS00455">
    <property type="entry name" value="AMP_BINDING"/>
    <property type="match status" value="1"/>
</dbReference>
<dbReference type="GO" id="GO:0043041">
    <property type="term" value="P:amino acid activation for nonribosomal peptide biosynthetic process"/>
    <property type="evidence" value="ECO:0007669"/>
    <property type="project" value="TreeGrafter"/>
</dbReference>
<protein>
    <recommendedName>
        <fullName evidence="6">Carrier domain-containing protein</fullName>
    </recommendedName>
</protein>
<evidence type="ECO:0000313" key="7">
    <source>
        <dbReference type="EMBL" id="RDK41754.1"/>
    </source>
</evidence>
<dbReference type="InterPro" id="IPR023213">
    <property type="entry name" value="CAT-like_dom_sf"/>
</dbReference>
<evidence type="ECO:0000259" key="6">
    <source>
        <dbReference type="PROSITE" id="PS50075"/>
    </source>
</evidence>
<evidence type="ECO:0000256" key="1">
    <source>
        <dbReference type="ARBA" id="ARBA00022450"/>
    </source>
</evidence>
<evidence type="ECO:0000256" key="4">
    <source>
        <dbReference type="ARBA" id="ARBA00029454"/>
    </source>
</evidence>
<keyword evidence="8" id="KW-1185">Reference proteome</keyword>
<dbReference type="GO" id="GO:0016874">
    <property type="term" value="F:ligase activity"/>
    <property type="evidence" value="ECO:0007669"/>
    <property type="project" value="UniProtKB-KW"/>
</dbReference>
<dbReference type="NCBIfam" id="TIGR01733">
    <property type="entry name" value="AA-adenyl-dom"/>
    <property type="match status" value="1"/>
</dbReference>
<dbReference type="Gene3D" id="3.30.559.30">
    <property type="entry name" value="Nonribosomal peptide synthetase, condensation domain"/>
    <property type="match status" value="2"/>
</dbReference>
<feature type="region of interest" description="Disordered" evidence="5">
    <location>
        <begin position="735"/>
        <end position="758"/>
    </location>
</feature>
<dbReference type="InterPro" id="IPR042099">
    <property type="entry name" value="ANL_N_sf"/>
</dbReference>
<dbReference type="InterPro" id="IPR036736">
    <property type="entry name" value="ACP-like_sf"/>
</dbReference>
<dbReference type="CDD" id="cd19545">
    <property type="entry name" value="FUM14_C_NRPS-like"/>
    <property type="match status" value="1"/>
</dbReference>
<evidence type="ECO:0000256" key="5">
    <source>
        <dbReference type="SAM" id="MobiDB-lite"/>
    </source>
</evidence>
<dbReference type="FunFam" id="3.30.300.30:FF:000015">
    <property type="entry name" value="Nonribosomal peptide synthase SidD"/>
    <property type="match status" value="1"/>
</dbReference>
<dbReference type="CDD" id="cd19542">
    <property type="entry name" value="CT_NRPS-like"/>
    <property type="match status" value="1"/>
</dbReference>
<dbReference type="GO" id="GO:0031177">
    <property type="term" value="F:phosphopantetheine binding"/>
    <property type="evidence" value="ECO:0007669"/>
    <property type="project" value="InterPro"/>
</dbReference>
<dbReference type="PROSITE" id="PS50075">
    <property type="entry name" value="CARRIER"/>
    <property type="match status" value="2"/>
</dbReference>
<proteinExistence type="inferred from homology"/>
<dbReference type="Gene3D" id="3.40.50.12780">
    <property type="entry name" value="N-terminal domain of ligase-like"/>
    <property type="match status" value="1"/>
</dbReference>
<dbReference type="FunFam" id="3.40.50.12780:FF:000014">
    <property type="entry name" value="Nonribosomal peptide synthetase 1"/>
    <property type="match status" value="1"/>
</dbReference>
<dbReference type="GO" id="GO:0005737">
    <property type="term" value="C:cytoplasm"/>
    <property type="evidence" value="ECO:0007669"/>
    <property type="project" value="TreeGrafter"/>
</dbReference>
<organism evidence="7 8">
    <name type="scientific">Aspergillus phoenicis ATCC 13157</name>
    <dbReference type="NCBI Taxonomy" id="1353007"/>
    <lineage>
        <taxon>Eukaryota</taxon>
        <taxon>Fungi</taxon>
        <taxon>Dikarya</taxon>
        <taxon>Ascomycota</taxon>
        <taxon>Pezizomycotina</taxon>
        <taxon>Eurotiomycetes</taxon>
        <taxon>Eurotiomycetidae</taxon>
        <taxon>Eurotiales</taxon>
        <taxon>Aspergillaceae</taxon>
        <taxon>Aspergillus</taxon>
    </lineage>
</organism>
<dbReference type="SUPFAM" id="SSF47336">
    <property type="entry name" value="ACP-like"/>
    <property type="match status" value="2"/>
</dbReference>
<dbReference type="SUPFAM" id="SSF52777">
    <property type="entry name" value="CoA-dependent acyltransferases"/>
    <property type="match status" value="4"/>
</dbReference>
<dbReference type="InterPro" id="IPR001242">
    <property type="entry name" value="Condensation_dom"/>
</dbReference>
<dbReference type="PANTHER" id="PTHR45527">
    <property type="entry name" value="NONRIBOSOMAL PEPTIDE SYNTHETASE"/>
    <property type="match status" value="1"/>
</dbReference>
<dbReference type="Gene3D" id="1.10.1200.10">
    <property type="entry name" value="ACP-like"/>
    <property type="match status" value="2"/>
</dbReference>
<dbReference type="InterPro" id="IPR009081">
    <property type="entry name" value="PP-bd_ACP"/>
</dbReference>
<accession>A0A370PIP2</accession>
<evidence type="ECO:0000256" key="3">
    <source>
        <dbReference type="ARBA" id="ARBA00022598"/>
    </source>
</evidence>
<dbReference type="InterPro" id="IPR020806">
    <property type="entry name" value="PKS_PP-bd"/>
</dbReference>
<comment type="similarity">
    <text evidence="4">Belongs to the NRP synthetase family.</text>
</comment>
<keyword evidence="1" id="KW-0596">Phosphopantetheine</keyword>
<dbReference type="InterPro" id="IPR020845">
    <property type="entry name" value="AMP-binding_CS"/>
</dbReference>
<reference evidence="7 8" key="1">
    <citation type="submission" date="2018-07" db="EMBL/GenBank/DDBJ databases">
        <title>Section-level genome sequencing of Aspergillus section Nigri to investigate inter- and intra-species variation.</title>
        <authorList>
            <consortium name="DOE Joint Genome Institute"/>
            <person name="Vesth T.C."/>
            <person name="Nybo J.L."/>
            <person name="Theobald S."/>
            <person name="Frisvad J.C."/>
            <person name="Larsen T.O."/>
            <person name="Nielsen K.F."/>
            <person name="Hoof J.B."/>
            <person name="Brandl J."/>
            <person name="Salamov A."/>
            <person name="Riley R."/>
            <person name="Gladden J.M."/>
            <person name="Phatale P."/>
            <person name="Nielsen M.T."/>
            <person name="Lyhne E.K."/>
            <person name="Kogle M.E."/>
            <person name="Strasser K."/>
            <person name="McDonnell E."/>
            <person name="Barry K."/>
            <person name="Clum A."/>
            <person name="Chen C."/>
            <person name="Nolan M."/>
            <person name="Sandor L."/>
            <person name="Kuo A."/>
            <person name="Lipzen A."/>
            <person name="Hainaut M."/>
            <person name="Drula E."/>
            <person name="Tsang A."/>
            <person name="Magnuson J.K."/>
            <person name="Henrissat B."/>
            <person name="Wiebenga A."/>
            <person name="Simmons B.A."/>
            <person name="Makela M.R."/>
            <person name="De vries R.P."/>
            <person name="Grigoriev I.V."/>
            <person name="Mortensen U.H."/>
            <person name="Baker S.E."/>
            <person name="Andersen M.R."/>
        </authorList>
    </citation>
    <scope>NUCLEOTIDE SEQUENCE [LARGE SCALE GENOMIC DNA]</scope>
    <source>
        <strain evidence="7 8">ATCC 13157</strain>
    </source>
</reference>